<dbReference type="RefSeq" id="WP_188071578.1">
    <property type="nucleotide sequence ID" value="NZ_JACIDT010000005.1"/>
</dbReference>
<dbReference type="Proteomes" id="UP000571950">
    <property type="component" value="Unassembled WGS sequence"/>
</dbReference>
<dbReference type="AlphaFoldDB" id="A0A7W6FPE9"/>
<feature type="region of interest" description="Disordered" evidence="1">
    <location>
        <begin position="170"/>
        <end position="199"/>
    </location>
</feature>
<evidence type="ECO:0000256" key="1">
    <source>
        <dbReference type="SAM" id="MobiDB-lite"/>
    </source>
</evidence>
<evidence type="ECO:0000313" key="3">
    <source>
        <dbReference type="Proteomes" id="UP000571950"/>
    </source>
</evidence>
<feature type="compositionally biased region" description="Gly residues" evidence="1">
    <location>
        <begin position="177"/>
        <end position="192"/>
    </location>
</feature>
<dbReference type="EMBL" id="JACIDT010000005">
    <property type="protein sequence ID" value="MBB3926021.1"/>
    <property type="molecule type" value="Genomic_DNA"/>
</dbReference>
<feature type="region of interest" description="Disordered" evidence="1">
    <location>
        <begin position="104"/>
        <end position="132"/>
    </location>
</feature>
<proteinExistence type="predicted"/>
<gene>
    <name evidence="2" type="ORF">GGR43_001736</name>
</gene>
<comment type="caution">
    <text evidence="2">The sequence shown here is derived from an EMBL/GenBank/DDBJ whole genome shotgun (WGS) entry which is preliminary data.</text>
</comment>
<accession>A0A7W6FPE9</accession>
<keyword evidence="3" id="KW-1185">Reference proteome</keyword>
<feature type="compositionally biased region" description="Low complexity" evidence="1">
    <location>
        <begin position="109"/>
        <end position="120"/>
    </location>
</feature>
<sequence>MLIVSSFLLWIVVLLQTVALIAMARHIRAAGSGMGNVFRARRQGNGASRQQPLPAVPPERPDGVTLLIHMAENCILGRTLAEDAELMARAENMRLVLARDGQDGSAWIPPRGARPGARGPKGPPLRRRPAAQGAPLPHAMIIDGAGMIVAQSEVSGRTDLVHLLASVAPKRSPPAAGQGGRHAGQDGGGDGAGAAVSVT</sequence>
<name>A0A7W6FPE9_9SPHN</name>
<protein>
    <submittedName>
        <fullName evidence="2">Uncharacterized protein</fullName>
    </submittedName>
</protein>
<evidence type="ECO:0000313" key="2">
    <source>
        <dbReference type="EMBL" id="MBB3926021.1"/>
    </source>
</evidence>
<reference evidence="2 3" key="1">
    <citation type="submission" date="2020-08" db="EMBL/GenBank/DDBJ databases">
        <title>Genomic Encyclopedia of Type Strains, Phase IV (KMG-IV): sequencing the most valuable type-strain genomes for metagenomic binning, comparative biology and taxonomic classification.</title>
        <authorList>
            <person name="Goeker M."/>
        </authorList>
    </citation>
    <scope>NUCLEOTIDE SEQUENCE [LARGE SCALE GENOMIC DNA]</scope>
    <source>
        <strain evidence="2 3">DSM 26189</strain>
    </source>
</reference>
<organism evidence="2 3">
    <name type="scientific">Sphingobium jiangsuense</name>
    <dbReference type="NCBI Taxonomy" id="870476"/>
    <lineage>
        <taxon>Bacteria</taxon>
        <taxon>Pseudomonadati</taxon>
        <taxon>Pseudomonadota</taxon>
        <taxon>Alphaproteobacteria</taxon>
        <taxon>Sphingomonadales</taxon>
        <taxon>Sphingomonadaceae</taxon>
        <taxon>Sphingobium</taxon>
    </lineage>
</organism>